<evidence type="ECO:0000313" key="1">
    <source>
        <dbReference type="EMBL" id="RBO97039.1"/>
    </source>
</evidence>
<reference evidence="1 2" key="1">
    <citation type="submission" date="2018-06" db="EMBL/GenBank/DDBJ databases">
        <title>Genomic Encyclopedia of Type Strains, Phase IV (KMG-IV): sequencing the most valuable type-strain genomes for metagenomic binning, comparative biology and taxonomic classification.</title>
        <authorList>
            <person name="Goeker M."/>
        </authorList>
    </citation>
    <scope>NUCLEOTIDE SEQUENCE [LARGE SCALE GENOMIC DNA]</scope>
    <source>
        <strain evidence="1 2">DSM 44599</strain>
    </source>
</reference>
<dbReference type="PIRSF" id="PIRSF017393">
    <property type="entry name" value="MTase_SAV2177"/>
    <property type="match status" value="1"/>
</dbReference>
<name>A0A366E5H7_9NOCA</name>
<dbReference type="AlphaFoldDB" id="A0A366E5H7"/>
<keyword evidence="1" id="KW-0808">Transferase</keyword>
<dbReference type="Gene3D" id="3.40.50.150">
    <property type="entry name" value="Vaccinia Virus protein VP39"/>
    <property type="match status" value="1"/>
</dbReference>
<dbReference type="EMBL" id="QNRE01000001">
    <property type="protein sequence ID" value="RBO97039.1"/>
    <property type="molecule type" value="Genomic_DNA"/>
</dbReference>
<dbReference type="GO" id="GO:0008168">
    <property type="term" value="F:methyltransferase activity"/>
    <property type="evidence" value="ECO:0007669"/>
    <property type="project" value="UniProtKB-KW"/>
</dbReference>
<dbReference type="Proteomes" id="UP000252586">
    <property type="component" value="Unassembled WGS sequence"/>
</dbReference>
<dbReference type="SUPFAM" id="SSF53335">
    <property type="entry name" value="S-adenosyl-L-methionine-dependent methyltransferases"/>
    <property type="match status" value="1"/>
</dbReference>
<dbReference type="STRING" id="1210090.GCA_001613185_06342"/>
<protein>
    <submittedName>
        <fullName evidence="1">S-adenosyl methyltransferase</fullName>
    </submittedName>
</protein>
<proteinExistence type="predicted"/>
<organism evidence="1 2">
    <name type="scientific">Nocardia puris</name>
    <dbReference type="NCBI Taxonomy" id="208602"/>
    <lineage>
        <taxon>Bacteria</taxon>
        <taxon>Bacillati</taxon>
        <taxon>Actinomycetota</taxon>
        <taxon>Actinomycetes</taxon>
        <taxon>Mycobacteriales</taxon>
        <taxon>Nocardiaceae</taxon>
        <taxon>Nocardia</taxon>
    </lineage>
</organism>
<dbReference type="InterPro" id="IPR006764">
    <property type="entry name" value="SAM_dep_MeTrfase_SAV2177_type"/>
</dbReference>
<dbReference type="OrthoDB" id="3216820at2"/>
<dbReference type="RefSeq" id="WP_067513922.1">
    <property type="nucleotide sequence ID" value="NZ_CP107943.1"/>
</dbReference>
<gene>
    <name evidence="1" type="ORF">DFR74_1011058</name>
</gene>
<dbReference type="GO" id="GO:0032259">
    <property type="term" value="P:methylation"/>
    <property type="evidence" value="ECO:0007669"/>
    <property type="project" value="UniProtKB-KW"/>
</dbReference>
<accession>A0A366E5H7</accession>
<comment type="caution">
    <text evidence="1">The sequence shown here is derived from an EMBL/GenBank/DDBJ whole genome shotgun (WGS) entry which is preliminary data.</text>
</comment>
<keyword evidence="2" id="KW-1185">Reference proteome</keyword>
<dbReference type="Pfam" id="PF04672">
    <property type="entry name" value="Methyltransf_19"/>
    <property type="match status" value="1"/>
</dbReference>
<dbReference type="InterPro" id="IPR029063">
    <property type="entry name" value="SAM-dependent_MTases_sf"/>
</dbReference>
<keyword evidence="1" id="KW-0489">Methyltransferase</keyword>
<sequence>MDSESAAARIDTSKPHPARRYDYWLGGKDNYPADRDSADAVAEAFPTVRLSAVENRSFLRRVVTYLAAEAGVRQFLDLGTGLPTAGNVHEIAQSIAPESRIVYVDNDPIVLVHARELLNSSPEGATAYLDADVRDPGGILRHPDLLRTLDLSQPVALMLVAVMHFITDDEGPYGLVRELCEALAPGSHLVMTHATSDHLTDEDLAEANLANKRSGVPFQLRSTEEFKQFFTGLDLVPPGIGSILTWRPTEWRPHPRPEAVSMLGAVARIP</sequence>
<evidence type="ECO:0000313" key="2">
    <source>
        <dbReference type="Proteomes" id="UP000252586"/>
    </source>
</evidence>